<protein>
    <recommendedName>
        <fullName evidence="2">DUF6545 domain-containing protein</fullName>
    </recommendedName>
</protein>
<sequence length="392" mass="42340">MTTIVYPLCAGISLLALLYRIRKAVTDRNLANVGLAGIFLFIVLGWGLVTPWLWHPIADAVGISSLGGLLAQISVIAIIACNTIVLLHYGYDRKEAWRRVAPRLALVIAVVIAMVVLFNASYTDDRAAFAVSRAISSPAYLAVYITAFAVGQYDVRRLARRAIRAAPTMWVRRAFRVIVAATLLQLIYIVGRVADILAPLLFDISGAAWEPVAVAALGLGSILYTVGWFLPDLGPYLSTAWVRLRRPAIERELAALHTALVSAVPQVASRLEDDASDAGFRITRHTVEIRDAQRSLSAWVSPAATAAATRVVDGERLSPEKRAAVIEAAQLRTAITAKANGVTPGPLDPASRIADPDGQAEEILFQATLSRAFRSPLADQASRAMLETESTR</sequence>
<dbReference type="InterPro" id="IPR050039">
    <property type="entry name" value="MAB_1171c-like"/>
</dbReference>
<evidence type="ECO:0000256" key="1">
    <source>
        <dbReference type="SAM" id="Phobius"/>
    </source>
</evidence>
<dbReference type="OrthoDB" id="3685619at2"/>
<keyword evidence="4" id="KW-1185">Reference proteome</keyword>
<keyword evidence="1" id="KW-0812">Transmembrane</keyword>
<dbReference type="AlphaFoldDB" id="A0A229RCX7"/>
<feature type="transmembrane region" description="Helical" evidence="1">
    <location>
        <begin position="66"/>
        <end position="91"/>
    </location>
</feature>
<feature type="transmembrane region" description="Helical" evidence="1">
    <location>
        <begin position="5"/>
        <end position="21"/>
    </location>
</feature>
<evidence type="ECO:0000313" key="3">
    <source>
        <dbReference type="EMBL" id="OXM44274.1"/>
    </source>
</evidence>
<dbReference type="EMBL" id="NMQT01000190">
    <property type="protein sequence ID" value="OXM44274.1"/>
    <property type="molecule type" value="Genomic_DNA"/>
</dbReference>
<keyword evidence="1" id="KW-0472">Membrane</keyword>
<feature type="transmembrane region" description="Helical" evidence="1">
    <location>
        <begin position="211"/>
        <end position="230"/>
    </location>
</feature>
<keyword evidence="1" id="KW-1133">Transmembrane helix</keyword>
<comment type="caution">
    <text evidence="3">The sequence shown here is derived from an EMBL/GenBank/DDBJ whole genome shotgun (WGS) entry which is preliminary data.</text>
</comment>
<dbReference type="Pfam" id="PF20182">
    <property type="entry name" value="DUF6545"/>
    <property type="match status" value="1"/>
</dbReference>
<name>A0A229RCX7_9PSEU</name>
<dbReference type="Proteomes" id="UP000215223">
    <property type="component" value="Unassembled WGS sequence"/>
</dbReference>
<dbReference type="NCBIfam" id="NF042915">
    <property type="entry name" value="MAB_1171c_fam"/>
    <property type="match status" value="1"/>
</dbReference>
<feature type="domain" description="DUF6545" evidence="2">
    <location>
        <begin position="241"/>
        <end position="375"/>
    </location>
</feature>
<feature type="transmembrane region" description="Helical" evidence="1">
    <location>
        <begin position="134"/>
        <end position="153"/>
    </location>
</feature>
<feature type="transmembrane region" description="Helical" evidence="1">
    <location>
        <begin position="33"/>
        <end position="54"/>
    </location>
</feature>
<feature type="transmembrane region" description="Helical" evidence="1">
    <location>
        <begin position="103"/>
        <end position="122"/>
    </location>
</feature>
<evidence type="ECO:0000259" key="2">
    <source>
        <dbReference type="Pfam" id="PF20182"/>
    </source>
</evidence>
<proteinExistence type="predicted"/>
<evidence type="ECO:0000313" key="4">
    <source>
        <dbReference type="Proteomes" id="UP000215223"/>
    </source>
</evidence>
<reference evidence="3 4" key="1">
    <citation type="submission" date="2017-07" db="EMBL/GenBank/DDBJ databases">
        <title>Amycolatopsis thailandensis Genome sequencing and assembly.</title>
        <authorList>
            <person name="Kaur N."/>
            <person name="Mayilraj S."/>
        </authorList>
    </citation>
    <scope>NUCLEOTIDE SEQUENCE [LARGE SCALE GENOMIC DNA]</scope>
    <source>
        <strain evidence="3 4">JCM 16380</strain>
    </source>
</reference>
<dbReference type="RefSeq" id="WP_093939226.1">
    <property type="nucleotide sequence ID" value="NZ_NMQT01000190.1"/>
</dbReference>
<feature type="transmembrane region" description="Helical" evidence="1">
    <location>
        <begin position="174"/>
        <end position="191"/>
    </location>
</feature>
<accession>A0A229RCX7</accession>
<gene>
    <name evidence="3" type="ORF">CFP71_40690</name>
</gene>
<organism evidence="3 4">
    <name type="scientific">Amycolatopsis thailandensis</name>
    <dbReference type="NCBI Taxonomy" id="589330"/>
    <lineage>
        <taxon>Bacteria</taxon>
        <taxon>Bacillati</taxon>
        <taxon>Actinomycetota</taxon>
        <taxon>Actinomycetes</taxon>
        <taxon>Pseudonocardiales</taxon>
        <taxon>Pseudonocardiaceae</taxon>
        <taxon>Amycolatopsis</taxon>
    </lineage>
</organism>
<dbReference type="InterPro" id="IPR046675">
    <property type="entry name" value="DUF6545"/>
</dbReference>